<reference evidence="1" key="1">
    <citation type="submission" date="2022-06" db="EMBL/GenBank/DDBJ databases">
        <title>Fusarium solani species complex genomes reveal bases of compartmentalisation and animal pathogenesis.</title>
        <authorList>
            <person name="Tsai I.J."/>
        </authorList>
    </citation>
    <scope>NUCLEOTIDE SEQUENCE</scope>
    <source>
        <strain evidence="1">Fu6.1</strain>
    </source>
</reference>
<organism evidence="1 2">
    <name type="scientific">Fusarium keratoplasticum</name>
    <dbReference type="NCBI Taxonomy" id="1328300"/>
    <lineage>
        <taxon>Eukaryota</taxon>
        <taxon>Fungi</taxon>
        <taxon>Dikarya</taxon>
        <taxon>Ascomycota</taxon>
        <taxon>Pezizomycotina</taxon>
        <taxon>Sordariomycetes</taxon>
        <taxon>Hypocreomycetidae</taxon>
        <taxon>Hypocreales</taxon>
        <taxon>Nectriaceae</taxon>
        <taxon>Fusarium</taxon>
        <taxon>Fusarium solani species complex</taxon>
    </lineage>
</organism>
<sequence length="121" mass="13554">MVHTKVLYSVPALQVLAVSAAPADPQNFTPPNKLEAKSSVYYYTNNRWDGECRTVKVNLDACQFNDRISSIWNNVKGAYKCICYPDGNCNGDSYDNQEDVNQEDATGKFNDSVSSFSCHRK</sequence>
<dbReference type="Proteomes" id="UP001065298">
    <property type="component" value="Chromosome 2"/>
</dbReference>
<comment type="caution">
    <text evidence="1">The sequence shown here is derived from an EMBL/GenBank/DDBJ whole genome shotgun (WGS) entry which is preliminary data.</text>
</comment>
<dbReference type="EMBL" id="CM046504">
    <property type="protein sequence ID" value="KAI8679388.1"/>
    <property type="molecule type" value="Genomic_DNA"/>
</dbReference>
<keyword evidence="2" id="KW-1185">Reference proteome</keyword>
<gene>
    <name evidence="1" type="ORF">NCS57_00216800</name>
</gene>
<name>A0ACC0R9K5_9HYPO</name>
<proteinExistence type="predicted"/>
<accession>A0ACC0R9K5</accession>
<protein>
    <submittedName>
        <fullName evidence="1">Uncharacterized protein</fullName>
    </submittedName>
</protein>
<evidence type="ECO:0000313" key="2">
    <source>
        <dbReference type="Proteomes" id="UP001065298"/>
    </source>
</evidence>
<evidence type="ECO:0000313" key="1">
    <source>
        <dbReference type="EMBL" id="KAI8679388.1"/>
    </source>
</evidence>